<accession>A0A6C0H1Q1</accession>
<organism evidence="1">
    <name type="scientific">viral metagenome</name>
    <dbReference type="NCBI Taxonomy" id="1070528"/>
    <lineage>
        <taxon>unclassified sequences</taxon>
        <taxon>metagenomes</taxon>
        <taxon>organismal metagenomes</taxon>
    </lineage>
</organism>
<evidence type="ECO:0000313" key="1">
    <source>
        <dbReference type="EMBL" id="QHT73993.1"/>
    </source>
</evidence>
<dbReference type="AlphaFoldDB" id="A0A6C0H1Q1"/>
<name>A0A6C0H1Q1_9ZZZZ</name>
<proteinExistence type="predicted"/>
<dbReference type="EMBL" id="MN739835">
    <property type="protein sequence ID" value="QHT73993.1"/>
    <property type="molecule type" value="Genomic_DNA"/>
</dbReference>
<reference evidence="1" key="1">
    <citation type="journal article" date="2020" name="Nature">
        <title>Giant virus diversity and host interactions through global metagenomics.</title>
        <authorList>
            <person name="Schulz F."/>
            <person name="Roux S."/>
            <person name="Paez-Espino D."/>
            <person name="Jungbluth S."/>
            <person name="Walsh D.A."/>
            <person name="Denef V.J."/>
            <person name="McMahon K.D."/>
            <person name="Konstantinidis K.T."/>
            <person name="Eloe-Fadrosh E.A."/>
            <person name="Kyrpides N.C."/>
            <person name="Woyke T."/>
        </authorList>
    </citation>
    <scope>NUCLEOTIDE SEQUENCE</scope>
    <source>
        <strain evidence="1">GVMAG-M-3300023179-4</strain>
    </source>
</reference>
<protein>
    <submittedName>
        <fullName evidence="1">Uncharacterized protein</fullName>
    </submittedName>
</protein>
<sequence length="144" mass="16713">MGNSQINTFPKPISKIPSLANIIAQIRRGENIDHLIVAAKERRIVMNELLNTILEKNRMVGFQFCVKPLEEDIKVLQNLYNEPHLQDIARNVTWTFIHINSNLHTFTDKDISFLQDIAKKFHNVFSINLYGDIDINYSGVFMRD</sequence>